<reference evidence="5 6" key="1">
    <citation type="journal article" date="2010" name="Proc. Natl. Acad. Sci. U.S.A.">
        <title>Insights into evolution of multicellular fungi from the assembled chromosomes of the mushroom Coprinopsis cinerea (Coprinus cinereus).</title>
        <authorList>
            <person name="Stajich J.E."/>
            <person name="Wilke S.K."/>
            <person name="Ahren D."/>
            <person name="Au C.H."/>
            <person name="Birren B.W."/>
            <person name="Borodovsky M."/>
            <person name="Burns C."/>
            <person name="Canback B."/>
            <person name="Casselton L.A."/>
            <person name="Cheng C.K."/>
            <person name="Deng J."/>
            <person name="Dietrich F.S."/>
            <person name="Fargo D.C."/>
            <person name="Farman M.L."/>
            <person name="Gathman A.C."/>
            <person name="Goldberg J."/>
            <person name="Guigo R."/>
            <person name="Hoegger P.J."/>
            <person name="Hooker J.B."/>
            <person name="Huggins A."/>
            <person name="James T.Y."/>
            <person name="Kamada T."/>
            <person name="Kilaru S."/>
            <person name="Kodira C."/>
            <person name="Kues U."/>
            <person name="Kupfer D."/>
            <person name="Kwan H.S."/>
            <person name="Lomsadze A."/>
            <person name="Li W."/>
            <person name="Lilly W.W."/>
            <person name="Ma L.J."/>
            <person name="Mackey A.J."/>
            <person name="Manning G."/>
            <person name="Martin F."/>
            <person name="Muraguchi H."/>
            <person name="Natvig D.O."/>
            <person name="Palmerini H."/>
            <person name="Ramesh M.A."/>
            <person name="Rehmeyer C.J."/>
            <person name="Roe B.A."/>
            <person name="Shenoy N."/>
            <person name="Stanke M."/>
            <person name="Ter-Hovhannisyan V."/>
            <person name="Tunlid A."/>
            <person name="Velagapudi R."/>
            <person name="Vision T.J."/>
            <person name="Zeng Q."/>
            <person name="Zolan M.E."/>
            <person name="Pukkila P.J."/>
        </authorList>
    </citation>
    <scope>NUCLEOTIDE SEQUENCE [LARGE SCALE GENOMIC DNA]</scope>
    <source>
        <strain evidence="6">Okayama-7 / 130 / ATCC MYA-4618 / FGSC 9003</strain>
    </source>
</reference>
<dbReference type="InterPro" id="IPR054471">
    <property type="entry name" value="GPIID_WHD"/>
</dbReference>
<gene>
    <name evidence="5" type="ORF">CC1G_05436</name>
</gene>
<keyword evidence="2 3" id="KW-0040">ANK repeat</keyword>
<dbReference type="PANTHER" id="PTHR24198:SF165">
    <property type="entry name" value="ANKYRIN REPEAT-CONTAINING PROTEIN-RELATED"/>
    <property type="match status" value="1"/>
</dbReference>
<evidence type="ECO:0000256" key="2">
    <source>
        <dbReference type="ARBA" id="ARBA00023043"/>
    </source>
</evidence>
<evidence type="ECO:0000256" key="1">
    <source>
        <dbReference type="ARBA" id="ARBA00022737"/>
    </source>
</evidence>
<feature type="domain" description="NACHT" evidence="4">
    <location>
        <begin position="118"/>
        <end position="232"/>
    </location>
</feature>
<evidence type="ECO:0000313" key="6">
    <source>
        <dbReference type="Proteomes" id="UP000001861"/>
    </source>
</evidence>
<feature type="repeat" description="ANK" evidence="3">
    <location>
        <begin position="861"/>
        <end position="894"/>
    </location>
</feature>
<dbReference type="InterPro" id="IPR027417">
    <property type="entry name" value="P-loop_NTPase"/>
</dbReference>
<evidence type="ECO:0000259" key="4">
    <source>
        <dbReference type="PROSITE" id="PS50837"/>
    </source>
</evidence>
<keyword evidence="6" id="KW-1185">Reference proteome</keyword>
<dbReference type="VEuPathDB" id="FungiDB:CC1G_05436"/>
<keyword evidence="1" id="KW-0677">Repeat</keyword>
<dbReference type="InParanoid" id="A8NQ38"/>
<dbReference type="AlphaFoldDB" id="A8NQ38"/>
<dbReference type="RefSeq" id="XP_001835474.2">
    <property type="nucleotide sequence ID" value="XM_001835422.2"/>
</dbReference>
<sequence length="1012" mass="112138">MGVAEAEVGRAEDADITTITYPPRAGIPAVHISGEARVSGNSVIAGGDVIINNYTVSPNGESIDGKLKQSRLEIADWFAPNVNVHAIQQQNYEKWTDGTLSWFTDSPDYLGWKGGRHRILWGTGIPGAGKTILAARTIRDLQKLQETSSKRICVVFAYCRYSERLTVKDILESLVRQFIESDPSLADLVEPLCSMHQRKKTRPTQKELLDLLRQLESRFDTVFYVIDGLDEALVDTQFDLIQAIKILRGQFALTSRPLKRLEAGLPNPMFYLVTANDSDIVLLIQKKVERNPGFKSLLEQHSYLGELVRRILDKSKGMFLHAALQIEVVQHSVSIVALQRTLDNFPTKLRDIYSQALERISDQEKENADLAKHVLLWLVFGREALSYRELQYALSLTLPGYPAGIDKDTLLSLCCGLVTVEAKSDLVRLVHFTAQDALAPLVKEHIPDPHGVLFKAAAGRLVDCGFVDNSAGLKTGFDLHTALKHQPFCKYSYDHWGYHARKAMANPSSVDAVVDFVRQCKSFPVEYSWHLTLLSPLHIVARHGLCGILDEILVKAAGGSVTLRTCGAKELTPLMIASRHGHVEVIDGLLRYTRSSALRSVLSGEGRPGRHLFFRQLNLRDCVGMTALMHASSEGHEGVVQRLLAHKDTQINLTDSGGRTAFMHASGAGREGVVRLLLAHKDTQVHLTDDHGWTAFMLASSEGREGVVRLLLAHKDTQVNLTDDHGWTAFMLASSEGREGVVRLLLAHKDTQVNLTDNGGRTAFMQASGAGREGVVRLLLAHKDTQVHLTDDHGWTAFMLASSEGREGVVRLLLAHKDTQVNLTDIDGQTALMLALRNGHEGTIRLLLAHKDTQVNLTNNNGWTALMLASNNGHECAVQLLLAHQDAQVNLTDNYGWTALMHALRRGPDLLEYPFYMGPEPSQLGVLKLLVDRKVDANAVDKHGDTALIFAARDGRREAVSLLLQHTGIDVYHSNNKGETALSIARKRYVRRKGSDYKAIVQLLSEYERRPS</sequence>
<evidence type="ECO:0000256" key="3">
    <source>
        <dbReference type="PROSITE-ProRule" id="PRU00023"/>
    </source>
</evidence>
<dbReference type="InterPro" id="IPR036770">
    <property type="entry name" value="Ankyrin_rpt-contain_sf"/>
</dbReference>
<proteinExistence type="predicted"/>
<organism evidence="5 6">
    <name type="scientific">Coprinopsis cinerea (strain Okayama-7 / 130 / ATCC MYA-4618 / FGSC 9003)</name>
    <name type="common">Inky cap fungus</name>
    <name type="synonym">Hormographiella aspergillata</name>
    <dbReference type="NCBI Taxonomy" id="240176"/>
    <lineage>
        <taxon>Eukaryota</taxon>
        <taxon>Fungi</taxon>
        <taxon>Dikarya</taxon>
        <taxon>Basidiomycota</taxon>
        <taxon>Agaricomycotina</taxon>
        <taxon>Agaricomycetes</taxon>
        <taxon>Agaricomycetidae</taxon>
        <taxon>Agaricales</taxon>
        <taxon>Agaricineae</taxon>
        <taxon>Psathyrellaceae</taxon>
        <taxon>Coprinopsis</taxon>
    </lineage>
</organism>
<dbReference type="HOGENOM" id="CLU_000288_34_23_1"/>
<accession>A8NQ38</accession>
<dbReference type="Gene3D" id="1.25.40.20">
    <property type="entry name" value="Ankyrin repeat-containing domain"/>
    <property type="match status" value="4"/>
</dbReference>
<feature type="repeat" description="ANK" evidence="3">
    <location>
        <begin position="943"/>
        <end position="976"/>
    </location>
</feature>
<dbReference type="PROSITE" id="PS50088">
    <property type="entry name" value="ANK_REPEAT"/>
    <property type="match status" value="3"/>
</dbReference>
<name>A8NQ38_COPC7</name>
<dbReference type="SMART" id="SM00248">
    <property type="entry name" value="ANK"/>
    <property type="match status" value="12"/>
</dbReference>
<dbReference type="EMBL" id="AACS02000008">
    <property type="protein sequence ID" value="EAU86442.2"/>
    <property type="molecule type" value="Genomic_DNA"/>
</dbReference>
<protein>
    <submittedName>
        <fullName evidence="5">Ankyrin repeat domain-containing protein 50</fullName>
    </submittedName>
</protein>
<dbReference type="PROSITE" id="PS50837">
    <property type="entry name" value="NACHT"/>
    <property type="match status" value="1"/>
</dbReference>
<comment type="caution">
    <text evidence="5">The sequence shown here is derived from an EMBL/GenBank/DDBJ whole genome shotgun (WGS) entry which is preliminary data.</text>
</comment>
<dbReference type="OrthoDB" id="7464126at2759"/>
<dbReference type="Pfam" id="PF22939">
    <property type="entry name" value="WHD_GPIID"/>
    <property type="match status" value="1"/>
</dbReference>
<evidence type="ECO:0000313" key="5">
    <source>
        <dbReference type="EMBL" id="EAU86442.2"/>
    </source>
</evidence>
<dbReference type="SUPFAM" id="SSF48403">
    <property type="entry name" value="Ankyrin repeat"/>
    <property type="match status" value="2"/>
</dbReference>
<dbReference type="Pfam" id="PF24883">
    <property type="entry name" value="NPHP3_N"/>
    <property type="match status" value="1"/>
</dbReference>
<dbReference type="PROSITE" id="PS50297">
    <property type="entry name" value="ANK_REP_REGION"/>
    <property type="match status" value="1"/>
</dbReference>
<dbReference type="Pfam" id="PF12796">
    <property type="entry name" value="Ank_2"/>
    <property type="match status" value="3"/>
</dbReference>
<dbReference type="eggNOG" id="KOG0504">
    <property type="taxonomic scope" value="Eukaryota"/>
</dbReference>
<dbReference type="OMA" id="NDIEMYL"/>
<dbReference type="InterPro" id="IPR007111">
    <property type="entry name" value="NACHT_NTPase"/>
</dbReference>
<dbReference type="Gene3D" id="3.40.50.300">
    <property type="entry name" value="P-loop containing nucleotide triphosphate hydrolases"/>
    <property type="match status" value="1"/>
</dbReference>
<dbReference type="PANTHER" id="PTHR24198">
    <property type="entry name" value="ANKYRIN REPEAT AND PROTEIN KINASE DOMAIN-CONTAINING PROTEIN"/>
    <property type="match status" value="1"/>
</dbReference>
<dbReference type="Proteomes" id="UP000001861">
    <property type="component" value="Unassembled WGS sequence"/>
</dbReference>
<dbReference type="Pfam" id="PF00023">
    <property type="entry name" value="Ank"/>
    <property type="match status" value="2"/>
</dbReference>
<dbReference type="InterPro" id="IPR002110">
    <property type="entry name" value="Ankyrin_rpt"/>
</dbReference>
<dbReference type="GeneID" id="6012006"/>
<feature type="repeat" description="ANK" evidence="3">
    <location>
        <begin position="827"/>
        <end position="860"/>
    </location>
</feature>
<dbReference type="KEGG" id="cci:CC1G_05436"/>
<dbReference type="SUPFAM" id="SSF52540">
    <property type="entry name" value="P-loop containing nucleoside triphosphate hydrolases"/>
    <property type="match status" value="1"/>
</dbReference>
<dbReference type="InterPro" id="IPR056884">
    <property type="entry name" value="NPHP3-like_N"/>
</dbReference>